<keyword evidence="3" id="KW-0328">Glycosyltransferase</keyword>
<reference evidence="8" key="1">
    <citation type="submission" date="2011-12" db="EMBL/GenBank/DDBJ databases">
        <title>The complete genome of chromosome of Sulfobacillus acidophilus DSM 10332.</title>
        <authorList>
            <person name="Lucas S."/>
            <person name="Han J."/>
            <person name="Lapidus A."/>
            <person name="Bruce D."/>
            <person name="Goodwin L."/>
            <person name="Pitluck S."/>
            <person name="Peters L."/>
            <person name="Kyrpides N."/>
            <person name="Mavromatis K."/>
            <person name="Ivanova N."/>
            <person name="Mikhailova N."/>
            <person name="Chertkov O."/>
            <person name="Saunders E."/>
            <person name="Detter J.C."/>
            <person name="Tapia R."/>
            <person name="Han C."/>
            <person name="Land M."/>
            <person name="Hauser L."/>
            <person name="Markowitz V."/>
            <person name="Cheng J.-F."/>
            <person name="Hugenholtz P."/>
            <person name="Woyke T."/>
            <person name="Wu D."/>
            <person name="Pukall R."/>
            <person name="Gehrich-Schroeter G."/>
            <person name="Schneider S."/>
            <person name="Klenk H.-P."/>
            <person name="Eisen J.A."/>
        </authorList>
    </citation>
    <scope>NUCLEOTIDE SEQUENCE [LARGE SCALE GENOMIC DNA]</scope>
    <source>
        <strain evidence="8">ATCC 700253 / DSM 10332 / NAL</strain>
    </source>
</reference>
<dbReference type="HOGENOM" id="CLU_028367_0_1_9"/>
<feature type="domain" description="Diacylglycerol glucosyltransferase N-terminal" evidence="6">
    <location>
        <begin position="47"/>
        <end position="212"/>
    </location>
</feature>
<dbReference type="Proteomes" id="UP000005439">
    <property type="component" value="Chromosome"/>
</dbReference>
<gene>
    <name evidence="7" type="ordered locus">Sulac_1312</name>
</gene>
<evidence type="ECO:0000256" key="4">
    <source>
        <dbReference type="ARBA" id="ARBA00022679"/>
    </source>
</evidence>
<keyword evidence="8" id="KW-1185">Reference proteome</keyword>
<accession>G8TVW5</accession>
<comment type="subcellular location">
    <subcellularLocation>
        <location evidence="1">Membrane</location>
    </subcellularLocation>
</comment>
<comment type="similarity">
    <text evidence="2">Belongs to the glycosyltransferase 28 family.</text>
</comment>
<dbReference type="InterPro" id="IPR007235">
    <property type="entry name" value="Glyco_trans_28_C"/>
</dbReference>
<evidence type="ECO:0000313" key="7">
    <source>
        <dbReference type="EMBL" id="AEW04809.1"/>
    </source>
</evidence>
<evidence type="ECO:0000256" key="1">
    <source>
        <dbReference type="ARBA" id="ARBA00004370"/>
    </source>
</evidence>
<evidence type="ECO:0000313" key="8">
    <source>
        <dbReference type="Proteomes" id="UP000005439"/>
    </source>
</evidence>
<name>G8TVW5_SULAD</name>
<dbReference type="PANTHER" id="PTHR43025">
    <property type="entry name" value="MONOGALACTOSYLDIACYLGLYCEROL SYNTHASE"/>
    <property type="match status" value="1"/>
</dbReference>
<dbReference type="EMBL" id="CP003179">
    <property type="protein sequence ID" value="AEW04809.1"/>
    <property type="molecule type" value="Genomic_DNA"/>
</dbReference>
<dbReference type="GO" id="GO:0016758">
    <property type="term" value="F:hexosyltransferase activity"/>
    <property type="evidence" value="ECO:0007669"/>
    <property type="project" value="InterPro"/>
</dbReference>
<keyword evidence="4" id="KW-0808">Transferase</keyword>
<dbReference type="InterPro" id="IPR009695">
    <property type="entry name" value="Diacylglyc_glucosyltr_N"/>
</dbReference>
<sequence>MEHSMAASEEAMQSLAQWIDWLPNHHDATLNSRPDVMVLAARYGDGHLRAAKAIGLALLLHNPAIKLGILDYYKFVNPRLDNMIRWVYLTSVRFAPDLWRWFYTATQRIDPESGTQKFLNSIGLEQFYRAISPKPPKVIISTYPTAAGVVSTLKKQGRLDVANYVVMTDYSIHSQWIHPAVDKYFVGGQDMLEALAARGISREKVVVSGIPVDSRFREPVDAVRVRQQLGIGEEPVILFMGGSYMPLPEFSHVLSQIDRVTAPHVTVVVAGREENRKKLALQYQRDSKHPMVVLGYVNNVHELMGISSLLISKAGGLTTTEALCRGVPMLIYRPIPGQEDANAGYLVKHGAGILAKDQDDVSQMVEHLLTHPDDLRKMADRARELGHPDAADIVAEHTYQALLGREAHGRS</sequence>
<dbReference type="AlphaFoldDB" id="G8TVW5"/>
<dbReference type="KEGG" id="sap:Sulac_1312"/>
<dbReference type="Pfam" id="PF04101">
    <property type="entry name" value="Glyco_tran_28_C"/>
    <property type="match status" value="1"/>
</dbReference>
<evidence type="ECO:0000259" key="5">
    <source>
        <dbReference type="Pfam" id="PF04101"/>
    </source>
</evidence>
<dbReference type="InterPro" id="IPR050519">
    <property type="entry name" value="Glycosyltransf_28_UgtP"/>
</dbReference>
<dbReference type="Gene3D" id="3.40.50.2000">
    <property type="entry name" value="Glycogen Phosphorylase B"/>
    <property type="match status" value="1"/>
</dbReference>
<feature type="domain" description="Glycosyl transferase family 28 C-terminal" evidence="5">
    <location>
        <begin position="236"/>
        <end position="392"/>
    </location>
</feature>
<dbReference type="GO" id="GO:0016020">
    <property type="term" value="C:membrane"/>
    <property type="evidence" value="ECO:0007669"/>
    <property type="project" value="UniProtKB-SubCell"/>
</dbReference>
<dbReference type="GO" id="GO:0009247">
    <property type="term" value="P:glycolipid biosynthetic process"/>
    <property type="evidence" value="ECO:0007669"/>
    <property type="project" value="InterPro"/>
</dbReference>
<organism evidence="7 8">
    <name type="scientific">Sulfobacillus acidophilus (strain ATCC 700253 / DSM 10332 / NAL)</name>
    <dbReference type="NCBI Taxonomy" id="679936"/>
    <lineage>
        <taxon>Bacteria</taxon>
        <taxon>Bacillati</taxon>
        <taxon>Bacillota</taxon>
        <taxon>Clostridia</taxon>
        <taxon>Eubacteriales</taxon>
        <taxon>Clostridiales Family XVII. Incertae Sedis</taxon>
        <taxon>Sulfobacillus</taxon>
    </lineage>
</organism>
<evidence type="ECO:0000256" key="2">
    <source>
        <dbReference type="ARBA" id="ARBA00006962"/>
    </source>
</evidence>
<evidence type="ECO:0000256" key="3">
    <source>
        <dbReference type="ARBA" id="ARBA00022676"/>
    </source>
</evidence>
<dbReference type="PATRIC" id="fig|679936.5.peg.1375"/>
<reference evidence="7 8" key="2">
    <citation type="journal article" date="2012" name="Stand. Genomic Sci.">
        <title>Complete genome sequence of the moderately thermophilic mineral-sulfide-oxidizing firmicute Sulfobacillus acidophilus type strain (NAL(T)).</title>
        <authorList>
            <person name="Anderson I."/>
            <person name="Chertkov O."/>
            <person name="Chen A."/>
            <person name="Saunders E."/>
            <person name="Lapidus A."/>
            <person name="Nolan M."/>
            <person name="Lucas S."/>
            <person name="Hammon N."/>
            <person name="Deshpande S."/>
            <person name="Cheng J.F."/>
            <person name="Han C."/>
            <person name="Tapia R."/>
            <person name="Goodwin L.A."/>
            <person name="Pitluck S."/>
            <person name="Liolios K."/>
            <person name="Pagani I."/>
            <person name="Ivanova N."/>
            <person name="Mikhailova N."/>
            <person name="Pati A."/>
            <person name="Palaniappan K."/>
            <person name="Land M."/>
            <person name="Pan C."/>
            <person name="Rohde M."/>
            <person name="Pukall R."/>
            <person name="Goker M."/>
            <person name="Detter J.C."/>
            <person name="Woyke T."/>
            <person name="Bristow J."/>
            <person name="Eisen J.A."/>
            <person name="Markowitz V."/>
            <person name="Hugenholtz P."/>
            <person name="Kyrpides N.C."/>
            <person name="Klenk H.P."/>
            <person name="Mavromatis K."/>
        </authorList>
    </citation>
    <scope>NUCLEOTIDE SEQUENCE [LARGE SCALE GENOMIC DNA]</scope>
    <source>
        <strain evidence="8">ATCC 700253 / DSM 10332 / NAL</strain>
    </source>
</reference>
<dbReference type="PANTHER" id="PTHR43025:SF3">
    <property type="entry name" value="MONOGALACTOSYLDIACYLGLYCEROL SYNTHASE 1, CHLOROPLASTIC"/>
    <property type="match status" value="1"/>
</dbReference>
<evidence type="ECO:0000259" key="6">
    <source>
        <dbReference type="Pfam" id="PF06925"/>
    </source>
</evidence>
<dbReference type="Pfam" id="PF06925">
    <property type="entry name" value="MGDG_synth"/>
    <property type="match status" value="1"/>
</dbReference>
<dbReference type="SUPFAM" id="SSF53756">
    <property type="entry name" value="UDP-Glycosyltransferase/glycogen phosphorylase"/>
    <property type="match status" value="1"/>
</dbReference>
<proteinExistence type="inferred from homology"/>
<protein>
    <submittedName>
        <fullName evidence="7">Monogalactosyldiacylglycerol synthase</fullName>
    </submittedName>
</protein>
<dbReference type="STRING" id="679936.Sulac_1312"/>